<protein>
    <submittedName>
        <fullName evidence="2">Uncharacterized protein</fullName>
    </submittedName>
</protein>
<name>A0A383AE07_9ZZZZ</name>
<keyword evidence="1" id="KW-0472">Membrane</keyword>
<evidence type="ECO:0000313" key="2">
    <source>
        <dbReference type="EMBL" id="SVE05952.1"/>
    </source>
</evidence>
<gene>
    <name evidence="2" type="ORF">METZ01_LOCUS458806</name>
</gene>
<accession>A0A383AE07</accession>
<proteinExistence type="predicted"/>
<evidence type="ECO:0000256" key="1">
    <source>
        <dbReference type="SAM" id="Phobius"/>
    </source>
</evidence>
<keyword evidence="1" id="KW-0812">Transmembrane</keyword>
<organism evidence="2">
    <name type="scientific">marine metagenome</name>
    <dbReference type="NCBI Taxonomy" id="408172"/>
    <lineage>
        <taxon>unclassified sequences</taxon>
        <taxon>metagenomes</taxon>
        <taxon>ecological metagenomes</taxon>
    </lineage>
</organism>
<sequence length="47" mass="5415">MKHYRAEAGERDWGYLLLSVAAYVGFFFGITFLVPHISQNIIWVLGQ</sequence>
<feature type="transmembrane region" description="Helical" evidence="1">
    <location>
        <begin position="12"/>
        <end position="34"/>
    </location>
</feature>
<keyword evidence="1" id="KW-1133">Transmembrane helix</keyword>
<dbReference type="AlphaFoldDB" id="A0A383AE07"/>
<dbReference type="EMBL" id="UINC01191348">
    <property type="protein sequence ID" value="SVE05952.1"/>
    <property type="molecule type" value="Genomic_DNA"/>
</dbReference>
<reference evidence="2" key="1">
    <citation type="submission" date="2018-05" db="EMBL/GenBank/DDBJ databases">
        <authorList>
            <person name="Lanie J.A."/>
            <person name="Ng W.-L."/>
            <person name="Kazmierczak K.M."/>
            <person name="Andrzejewski T.M."/>
            <person name="Davidsen T.M."/>
            <person name="Wayne K.J."/>
            <person name="Tettelin H."/>
            <person name="Glass J.I."/>
            <person name="Rusch D."/>
            <person name="Podicherti R."/>
            <person name="Tsui H.-C.T."/>
            <person name="Winkler M.E."/>
        </authorList>
    </citation>
    <scope>NUCLEOTIDE SEQUENCE</scope>
</reference>